<proteinExistence type="predicted"/>
<comment type="caution">
    <text evidence="1">The sequence shown here is derived from an EMBL/GenBank/DDBJ whole genome shotgun (WGS) entry which is preliminary data.</text>
</comment>
<sequence length="85" mass="9178">MFRLLKYDWNHLISFVFHCHLLHMFRKCNPGASIAPSTTLLSNTLPCMAVAASGGLTWVLDHLLKLCCGGLLGSLPSSSGSFTAV</sequence>
<reference evidence="1 2" key="1">
    <citation type="journal article" date="2016" name="Sci. Rep.">
        <title>The genome sequence of the outbreeding globe artichoke constructed de novo incorporating a phase-aware low-pass sequencing strategy of F1 progeny.</title>
        <authorList>
            <person name="Scaglione D."/>
            <person name="Reyes-Chin-Wo S."/>
            <person name="Acquadro A."/>
            <person name="Froenicke L."/>
            <person name="Portis E."/>
            <person name="Beitel C."/>
            <person name="Tirone M."/>
            <person name="Mauro R."/>
            <person name="Lo Monaco A."/>
            <person name="Mauromicale G."/>
            <person name="Faccioli P."/>
            <person name="Cattivelli L."/>
            <person name="Rieseberg L."/>
            <person name="Michelmore R."/>
            <person name="Lanteri S."/>
        </authorList>
    </citation>
    <scope>NUCLEOTIDE SEQUENCE [LARGE SCALE GENOMIC DNA]</scope>
    <source>
        <strain evidence="1">2C</strain>
    </source>
</reference>
<gene>
    <name evidence="1" type="ORF">Ccrd_022714</name>
</gene>
<dbReference type="Gramene" id="KVH99023">
    <property type="protein sequence ID" value="KVH99023"/>
    <property type="gene ID" value="Ccrd_022714"/>
</dbReference>
<name>A0A103XY07_CYNCS</name>
<evidence type="ECO:0000313" key="1">
    <source>
        <dbReference type="EMBL" id="KVH99023.1"/>
    </source>
</evidence>
<accession>A0A103XY07</accession>
<organism evidence="1 2">
    <name type="scientific">Cynara cardunculus var. scolymus</name>
    <name type="common">Globe artichoke</name>
    <name type="synonym">Cynara scolymus</name>
    <dbReference type="NCBI Taxonomy" id="59895"/>
    <lineage>
        <taxon>Eukaryota</taxon>
        <taxon>Viridiplantae</taxon>
        <taxon>Streptophyta</taxon>
        <taxon>Embryophyta</taxon>
        <taxon>Tracheophyta</taxon>
        <taxon>Spermatophyta</taxon>
        <taxon>Magnoliopsida</taxon>
        <taxon>eudicotyledons</taxon>
        <taxon>Gunneridae</taxon>
        <taxon>Pentapetalae</taxon>
        <taxon>asterids</taxon>
        <taxon>campanulids</taxon>
        <taxon>Asterales</taxon>
        <taxon>Asteraceae</taxon>
        <taxon>Carduoideae</taxon>
        <taxon>Cardueae</taxon>
        <taxon>Carduinae</taxon>
        <taxon>Cynara</taxon>
    </lineage>
</organism>
<dbReference type="AlphaFoldDB" id="A0A103XY07"/>
<evidence type="ECO:0000313" key="2">
    <source>
        <dbReference type="Proteomes" id="UP000243975"/>
    </source>
</evidence>
<keyword evidence="2" id="KW-1185">Reference proteome</keyword>
<protein>
    <submittedName>
        <fullName evidence="1">Uncharacterized protein</fullName>
    </submittedName>
</protein>
<dbReference type="Proteomes" id="UP000243975">
    <property type="component" value="Unassembled WGS sequence"/>
</dbReference>
<dbReference type="EMBL" id="LEKV01003638">
    <property type="protein sequence ID" value="KVH99023.1"/>
    <property type="molecule type" value="Genomic_DNA"/>
</dbReference>